<keyword evidence="1" id="KW-0472">Membrane</keyword>
<reference evidence="2 3" key="1">
    <citation type="submission" date="2019-02" db="EMBL/GenBank/DDBJ databases">
        <title>Deep-cultivation of Planctomycetes and their phenomic and genomic characterization uncovers novel biology.</title>
        <authorList>
            <person name="Wiegand S."/>
            <person name="Jogler M."/>
            <person name="Boedeker C."/>
            <person name="Pinto D."/>
            <person name="Vollmers J."/>
            <person name="Rivas-Marin E."/>
            <person name="Kohn T."/>
            <person name="Peeters S.H."/>
            <person name="Heuer A."/>
            <person name="Rast P."/>
            <person name="Oberbeckmann S."/>
            <person name="Bunk B."/>
            <person name="Jeske O."/>
            <person name="Meyerdierks A."/>
            <person name="Storesund J.E."/>
            <person name="Kallscheuer N."/>
            <person name="Luecker S."/>
            <person name="Lage O.M."/>
            <person name="Pohl T."/>
            <person name="Merkel B.J."/>
            <person name="Hornburger P."/>
            <person name="Mueller R.-W."/>
            <person name="Bruemmer F."/>
            <person name="Labrenz M."/>
            <person name="Spormann A.M."/>
            <person name="Op Den Camp H."/>
            <person name="Overmann J."/>
            <person name="Amann R."/>
            <person name="Jetten M.S.M."/>
            <person name="Mascher T."/>
            <person name="Medema M.H."/>
            <person name="Devos D.P."/>
            <person name="Kaster A.-K."/>
            <person name="Ovreas L."/>
            <person name="Rohde M."/>
            <person name="Galperin M.Y."/>
            <person name="Jogler C."/>
        </authorList>
    </citation>
    <scope>NUCLEOTIDE SEQUENCE [LARGE SCALE GENOMIC DNA]</scope>
    <source>
        <strain evidence="2 3">CA13</strain>
    </source>
</reference>
<dbReference type="Proteomes" id="UP000315010">
    <property type="component" value="Unassembled WGS sequence"/>
</dbReference>
<keyword evidence="1" id="KW-0812">Transmembrane</keyword>
<gene>
    <name evidence="2" type="ORF">CA13_10860</name>
</gene>
<feature type="transmembrane region" description="Helical" evidence="1">
    <location>
        <begin position="75"/>
        <end position="95"/>
    </location>
</feature>
<evidence type="ECO:0000313" key="3">
    <source>
        <dbReference type="Proteomes" id="UP000315010"/>
    </source>
</evidence>
<sequence length="99" mass="11057">MKISIRTVLFIMSTAAVVFGFYSPLLRTSHFDSLESKVFIFFFLILLILMFALFCATGASIAYDQVPTRRSAERGALKGFYVWVTLGILIGLIGLPRVT</sequence>
<organism evidence="2 3">
    <name type="scientific">Novipirellula herctigrandis</name>
    <dbReference type="NCBI Taxonomy" id="2527986"/>
    <lineage>
        <taxon>Bacteria</taxon>
        <taxon>Pseudomonadati</taxon>
        <taxon>Planctomycetota</taxon>
        <taxon>Planctomycetia</taxon>
        <taxon>Pirellulales</taxon>
        <taxon>Pirellulaceae</taxon>
        <taxon>Novipirellula</taxon>
    </lineage>
</organism>
<accession>A0A5C5YXS0</accession>
<evidence type="ECO:0000256" key="1">
    <source>
        <dbReference type="SAM" id="Phobius"/>
    </source>
</evidence>
<proteinExistence type="predicted"/>
<name>A0A5C5YXS0_9BACT</name>
<dbReference type="EMBL" id="SJPJ01000001">
    <property type="protein sequence ID" value="TWT79680.1"/>
    <property type="molecule type" value="Genomic_DNA"/>
</dbReference>
<keyword evidence="3" id="KW-1185">Reference proteome</keyword>
<comment type="caution">
    <text evidence="2">The sequence shown here is derived from an EMBL/GenBank/DDBJ whole genome shotgun (WGS) entry which is preliminary data.</text>
</comment>
<evidence type="ECO:0000313" key="2">
    <source>
        <dbReference type="EMBL" id="TWT79680.1"/>
    </source>
</evidence>
<dbReference type="AlphaFoldDB" id="A0A5C5YXS0"/>
<feature type="transmembrane region" description="Helical" evidence="1">
    <location>
        <begin position="7"/>
        <end position="26"/>
    </location>
</feature>
<keyword evidence="1" id="KW-1133">Transmembrane helix</keyword>
<feature type="transmembrane region" description="Helical" evidence="1">
    <location>
        <begin position="38"/>
        <end position="63"/>
    </location>
</feature>
<protein>
    <submittedName>
        <fullName evidence="2">Uncharacterized protein</fullName>
    </submittedName>
</protein>